<feature type="transmembrane region" description="Helical" evidence="2">
    <location>
        <begin position="96"/>
        <end position="115"/>
    </location>
</feature>
<organism evidence="3 4">
    <name type="scientific">Penicillium thymicola</name>
    <dbReference type="NCBI Taxonomy" id="293382"/>
    <lineage>
        <taxon>Eukaryota</taxon>
        <taxon>Fungi</taxon>
        <taxon>Dikarya</taxon>
        <taxon>Ascomycota</taxon>
        <taxon>Pezizomycotina</taxon>
        <taxon>Eurotiomycetes</taxon>
        <taxon>Eurotiomycetidae</taxon>
        <taxon>Eurotiales</taxon>
        <taxon>Aspergillaceae</taxon>
        <taxon>Penicillium</taxon>
    </lineage>
</organism>
<dbReference type="Proteomes" id="UP001227192">
    <property type="component" value="Unassembled WGS sequence"/>
</dbReference>
<sequence>MNGLGSLNQRPRFGGKAPPPHRLRQQCHPHAVVHLSLITSLFCLISSPNFLSKSSRGGLHPLTRFIRLSEPRSCQPLPLPSAYPHLITRRSLRRDVWRYNCLEVIFMICNLLVAVES</sequence>
<name>A0AAI9X4Z0_PENTH</name>
<keyword evidence="2" id="KW-1133">Transmembrane helix</keyword>
<gene>
    <name evidence="3" type="ORF">VN97_g9226</name>
</gene>
<reference evidence="3" key="2">
    <citation type="journal article" date="2016" name="Fungal Biol.">
        <title>Ochratoxin A production by Penicillium thymicola.</title>
        <authorList>
            <person name="Nguyen H.D.T."/>
            <person name="McMullin D.R."/>
            <person name="Ponomareva E."/>
            <person name="Riley R."/>
            <person name="Pomraning K.R."/>
            <person name="Baker S.E."/>
            <person name="Seifert K.A."/>
        </authorList>
    </citation>
    <scope>NUCLEOTIDE SEQUENCE</scope>
    <source>
        <strain evidence="3">DAOM 180753</strain>
    </source>
</reference>
<dbReference type="EMBL" id="LACB01000364">
    <property type="protein sequence ID" value="KAJ9484151.1"/>
    <property type="molecule type" value="Genomic_DNA"/>
</dbReference>
<evidence type="ECO:0000313" key="4">
    <source>
        <dbReference type="Proteomes" id="UP001227192"/>
    </source>
</evidence>
<evidence type="ECO:0000256" key="1">
    <source>
        <dbReference type="SAM" id="MobiDB-lite"/>
    </source>
</evidence>
<accession>A0AAI9X4Z0</accession>
<comment type="caution">
    <text evidence="3">The sequence shown here is derived from an EMBL/GenBank/DDBJ whole genome shotgun (WGS) entry which is preliminary data.</text>
</comment>
<keyword evidence="4" id="KW-1185">Reference proteome</keyword>
<evidence type="ECO:0000313" key="3">
    <source>
        <dbReference type="EMBL" id="KAJ9484151.1"/>
    </source>
</evidence>
<keyword evidence="2" id="KW-0472">Membrane</keyword>
<keyword evidence="2" id="KW-0812">Transmembrane</keyword>
<evidence type="ECO:0000256" key="2">
    <source>
        <dbReference type="SAM" id="Phobius"/>
    </source>
</evidence>
<proteinExistence type="predicted"/>
<feature type="region of interest" description="Disordered" evidence="1">
    <location>
        <begin position="1"/>
        <end position="22"/>
    </location>
</feature>
<protein>
    <submittedName>
        <fullName evidence="3">Uncharacterized protein</fullName>
    </submittedName>
</protein>
<dbReference type="AlphaFoldDB" id="A0AAI9X4Z0"/>
<reference evidence="3" key="1">
    <citation type="submission" date="2015-06" db="EMBL/GenBank/DDBJ databases">
        <authorList>
            <person name="Nguyen H."/>
        </authorList>
    </citation>
    <scope>NUCLEOTIDE SEQUENCE</scope>
    <source>
        <strain evidence="3">DAOM 180753</strain>
    </source>
</reference>